<feature type="compositionally biased region" description="Polar residues" evidence="8">
    <location>
        <begin position="465"/>
        <end position="477"/>
    </location>
</feature>
<reference evidence="10" key="1">
    <citation type="submission" date="2023-08" db="EMBL/GenBank/DDBJ databases">
        <authorList>
            <person name="Alioto T."/>
            <person name="Alioto T."/>
            <person name="Gomez Garrido J."/>
        </authorList>
    </citation>
    <scope>NUCLEOTIDE SEQUENCE</scope>
</reference>
<feature type="compositionally biased region" description="Acidic residues" evidence="8">
    <location>
        <begin position="386"/>
        <end position="414"/>
    </location>
</feature>
<evidence type="ECO:0000256" key="2">
    <source>
        <dbReference type="ARBA" id="ARBA00022723"/>
    </source>
</evidence>
<evidence type="ECO:0000313" key="10">
    <source>
        <dbReference type="EMBL" id="CAI9744495.1"/>
    </source>
</evidence>
<evidence type="ECO:0000256" key="4">
    <source>
        <dbReference type="ARBA" id="ARBA00022771"/>
    </source>
</evidence>
<accession>A0AA36C1Z2</accession>
<evidence type="ECO:0000313" key="11">
    <source>
        <dbReference type="Proteomes" id="UP001162480"/>
    </source>
</evidence>
<dbReference type="InterPro" id="IPR036236">
    <property type="entry name" value="Znf_C2H2_sf"/>
</dbReference>
<dbReference type="Proteomes" id="UP001162480">
    <property type="component" value="Chromosome 30"/>
</dbReference>
<dbReference type="EMBL" id="OX597843">
    <property type="protein sequence ID" value="CAI9744495.1"/>
    <property type="molecule type" value="Genomic_DNA"/>
</dbReference>
<feature type="domain" description="C2H2-type" evidence="9">
    <location>
        <begin position="630"/>
        <end position="657"/>
    </location>
</feature>
<keyword evidence="4 7" id="KW-0863">Zinc-finger</keyword>
<dbReference type="PROSITE" id="PS00028">
    <property type="entry name" value="ZINC_FINGER_C2H2_1"/>
    <property type="match status" value="5"/>
</dbReference>
<keyword evidence="5" id="KW-0862">Zinc</keyword>
<evidence type="ECO:0000256" key="8">
    <source>
        <dbReference type="SAM" id="MobiDB-lite"/>
    </source>
</evidence>
<dbReference type="SUPFAM" id="SSF57667">
    <property type="entry name" value="beta-beta-alpha zinc fingers"/>
    <property type="match status" value="4"/>
</dbReference>
<dbReference type="Pfam" id="PF00096">
    <property type="entry name" value="zf-C2H2"/>
    <property type="match status" value="4"/>
</dbReference>
<protein>
    <submittedName>
        <fullName evidence="10">Zinc finger protein ZFAT-like</fullName>
    </submittedName>
</protein>
<gene>
    <name evidence="10" type="ORF">OCTVUL_1B007261</name>
</gene>
<dbReference type="Gene3D" id="3.30.160.60">
    <property type="entry name" value="Classic Zinc Finger"/>
    <property type="match status" value="3"/>
</dbReference>
<feature type="region of interest" description="Disordered" evidence="8">
    <location>
        <begin position="434"/>
        <end position="516"/>
    </location>
</feature>
<name>A0AA36C1Z2_OCTVU</name>
<sequence length="954" mass="103716">MERKEGVNVSLLSGDHFNSFYNTDHSKSNTNNSVNTVVSSGVASLPGSLPVSVENHKLTANPALMATNGFQAPRPPDAPNNFVIEVYNLDKMKTRARDRDASPNTKVSCSVCGTLFSRQMSLKEHYRRQHKIFLGKTKANSKGPSKPPCLLPRLNHKVSLLTRELETYQDLVKSECPDVIMMDPFVNVHNGDGTQRLSIPQPACSDGHGTTNILMVQQGETGAEDENRSIIRGFSLASTLATTITTTTTLTTTTPPTTGTAAAVGDGAAALSLHPQFSSIQQHNSSVVLTDSARPQLSGTVGPSSSSRKVCGSVEGVRVVDMETGRCISSSSNNNSSNGKVNGDISDGGDVVLVHSVDDGAENISLMHPAIIDNGAATRVMQSLQQEEEEEEEEEEEDNDNEEEEDDDDDEDEEEVVINMSKELINLSEHFNTATTSATAPPQHPPPQTLPPTPSLPSISLDTTATFSDPPSTADQHSSSNNEDDNEDDMDALHSVPLPGLGPSSAMHSESGSTACTTSRPDFTFFLVTSIVRGNSFTYGKQSFKCVHCPFRTHWKSSMINHMRDKHPEILSQAPSTSVSDLGAVPVGDNQRLMRMSDYNKLMVNRFKTRSSSTNKRVRSIEKQDLLGSYPCTKCTKVFNRLRYLRKHTQIHRTDAMFFCDACGKGFKTRTYLAAHERTHKKGAYRCRQCGFTSKINAAIHAHRQLHNEGSVICDICGFAYTDKSTLNKHKRVHDPIRPFACTFPGCTWRFKTDVMCQAHFRAHTTQGKFRCSVCGYLFRHKHHLQRHELKMHGVQQTKSRLPKPAAAAATTAAVMTEGSLVIAAAPVAAAKATTASATPAVAAATNTLSLIVDPDDVVVANGNHVQLEAALHNSQQHHLVITAECQGETIDYDMSDVTMMNVSYRSILPDAETTPTSAAAVGVSPSEPHPQTILIPQAHCGQVIFQTAGLESV</sequence>
<keyword evidence="11" id="KW-1185">Reference proteome</keyword>
<evidence type="ECO:0000256" key="6">
    <source>
        <dbReference type="ARBA" id="ARBA00023242"/>
    </source>
</evidence>
<dbReference type="PANTHER" id="PTHR24381:SF393">
    <property type="entry name" value="CHROMATIN-LINKED ADAPTOR FOR MSL PROTEINS, ISOFORM B"/>
    <property type="match status" value="1"/>
</dbReference>
<evidence type="ECO:0000256" key="3">
    <source>
        <dbReference type="ARBA" id="ARBA00022737"/>
    </source>
</evidence>
<keyword evidence="6" id="KW-0539">Nucleus</keyword>
<feature type="domain" description="C2H2-type" evidence="9">
    <location>
        <begin position="770"/>
        <end position="798"/>
    </location>
</feature>
<evidence type="ECO:0000256" key="5">
    <source>
        <dbReference type="ARBA" id="ARBA00022833"/>
    </source>
</evidence>
<dbReference type="GO" id="GO:0008270">
    <property type="term" value="F:zinc ion binding"/>
    <property type="evidence" value="ECO:0007669"/>
    <property type="project" value="UniProtKB-KW"/>
</dbReference>
<dbReference type="GO" id="GO:0005634">
    <property type="term" value="C:nucleus"/>
    <property type="evidence" value="ECO:0007669"/>
    <property type="project" value="UniProtKB-SubCell"/>
</dbReference>
<dbReference type="InterPro" id="IPR013087">
    <property type="entry name" value="Znf_C2H2_type"/>
</dbReference>
<dbReference type="SMART" id="SM00355">
    <property type="entry name" value="ZnF_C2H2"/>
    <property type="match status" value="8"/>
</dbReference>
<feature type="compositionally biased region" description="Pro residues" evidence="8">
    <location>
        <begin position="442"/>
        <end position="455"/>
    </location>
</feature>
<feature type="domain" description="C2H2-type" evidence="9">
    <location>
        <begin position="712"/>
        <end position="739"/>
    </location>
</feature>
<dbReference type="PROSITE" id="PS50157">
    <property type="entry name" value="ZINC_FINGER_C2H2_2"/>
    <property type="match status" value="5"/>
</dbReference>
<dbReference type="GO" id="GO:0000977">
    <property type="term" value="F:RNA polymerase II transcription regulatory region sequence-specific DNA binding"/>
    <property type="evidence" value="ECO:0007669"/>
    <property type="project" value="TreeGrafter"/>
</dbReference>
<evidence type="ECO:0000256" key="7">
    <source>
        <dbReference type="PROSITE-ProRule" id="PRU00042"/>
    </source>
</evidence>
<feature type="region of interest" description="Disordered" evidence="8">
    <location>
        <begin position="381"/>
        <end position="414"/>
    </location>
</feature>
<dbReference type="AlphaFoldDB" id="A0AA36C1Z2"/>
<feature type="domain" description="C2H2-type" evidence="9">
    <location>
        <begin position="658"/>
        <end position="680"/>
    </location>
</feature>
<organism evidence="10 11">
    <name type="scientific">Octopus vulgaris</name>
    <name type="common">Common octopus</name>
    <dbReference type="NCBI Taxonomy" id="6645"/>
    <lineage>
        <taxon>Eukaryota</taxon>
        <taxon>Metazoa</taxon>
        <taxon>Spiralia</taxon>
        <taxon>Lophotrochozoa</taxon>
        <taxon>Mollusca</taxon>
        <taxon>Cephalopoda</taxon>
        <taxon>Coleoidea</taxon>
        <taxon>Octopodiformes</taxon>
        <taxon>Octopoda</taxon>
        <taxon>Incirrata</taxon>
        <taxon>Octopodidae</taxon>
        <taxon>Octopus</taxon>
    </lineage>
</organism>
<evidence type="ECO:0000256" key="1">
    <source>
        <dbReference type="ARBA" id="ARBA00004123"/>
    </source>
</evidence>
<proteinExistence type="predicted"/>
<feature type="domain" description="C2H2-type" evidence="9">
    <location>
        <begin position="107"/>
        <end position="130"/>
    </location>
</feature>
<dbReference type="PANTHER" id="PTHR24381">
    <property type="entry name" value="ZINC FINGER PROTEIN"/>
    <property type="match status" value="1"/>
</dbReference>
<dbReference type="GO" id="GO:0000981">
    <property type="term" value="F:DNA-binding transcription factor activity, RNA polymerase II-specific"/>
    <property type="evidence" value="ECO:0007669"/>
    <property type="project" value="TreeGrafter"/>
</dbReference>
<evidence type="ECO:0000259" key="9">
    <source>
        <dbReference type="PROSITE" id="PS50157"/>
    </source>
</evidence>
<keyword evidence="2" id="KW-0479">Metal-binding</keyword>
<keyword evidence="3" id="KW-0677">Repeat</keyword>
<feature type="compositionally biased region" description="Polar residues" evidence="8">
    <location>
        <begin position="506"/>
        <end position="516"/>
    </location>
</feature>
<comment type="subcellular location">
    <subcellularLocation>
        <location evidence="1">Nucleus</location>
    </subcellularLocation>
</comment>